<dbReference type="EMBL" id="JN367445">
    <property type="protein sequence ID" value="AEY62527.1"/>
    <property type="molecule type" value="Genomic_DNA"/>
</dbReference>
<dbReference type="InterPro" id="IPR014729">
    <property type="entry name" value="Rossmann-like_a/b/a_fold"/>
</dbReference>
<dbReference type="GO" id="GO:0005524">
    <property type="term" value="F:ATP binding"/>
    <property type="evidence" value="ECO:0007669"/>
    <property type="project" value="UniProtKB-KW"/>
</dbReference>
<dbReference type="InterPro" id="IPR003721">
    <property type="entry name" value="Pantoate_ligase"/>
</dbReference>
<organism evidence="12">
    <name type="scientific">Anthracocystis walkeri</name>
    <dbReference type="NCBI Taxonomy" id="1134040"/>
    <lineage>
        <taxon>Eukaryota</taxon>
        <taxon>Fungi</taxon>
        <taxon>Dikarya</taxon>
        <taxon>Basidiomycota</taxon>
        <taxon>Ustilaginomycotina</taxon>
        <taxon>Ustilaginomycetes</taxon>
        <taxon>Ustilaginales</taxon>
        <taxon>Ustilaginaceae</taxon>
        <taxon>Anthracocystis</taxon>
    </lineage>
</organism>
<name>H2CZ58_9BASI</name>
<dbReference type="Pfam" id="PF02569">
    <property type="entry name" value="Pantoate_ligase"/>
    <property type="match status" value="1"/>
</dbReference>
<dbReference type="Gene3D" id="3.40.50.620">
    <property type="entry name" value="HUPs"/>
    <property type="match status" value="1"/>
</dbReference>
<evidence type="ECO:0000256" key="4">
    <source>
        <dbReference type="ARBA" id="ARBA00015647"/>
    </source>
</evidence>
<dbReference type="CDD" id="cd00560">
    <property type="entry name" value="PanC"/>
    <property type="match status" value="1"/>
</dbReference>
<evidence type="ECO:0000256" key="7">
    <source>
        <dbReference type="ARBA" id="ARBA00022741"/>
    </source>
</evidence>
<protein>
    <recommendedName>
        <fullName evidence="4">Pantoate--beta-alanine ligase</fullName>
        <ecNumber evidence="3">6.3.2.1</ecNumber>
    </recommendedName>
    <alternativeName>
        <fullName evidence="10">Pantoate-activating enzyme</fullName>
    </alternativeName>
    <alternativeName>
        <fullName evidence="9">Pantothenate synthetase</fullName>
    </alternativeName>
</protein>
<evidence type="ECO:0000313" key="12">
    <source>
        <dbReference type="EMBL" id="AEY62527.1"/>
    </source>
</evidence>
<evidence type="ECO:0000256" key="6">
    <source>
        <dbReference type="ARBA" id="ARBA00022655"/>
    </source>
</evidence>
<dbReference type="SUPFAM" id="SSF52374">
    <property type="entry name" value="Nucleotidylyl transferase"/>
    <property type="match status" value="1"/>
</dbReference>
<evidence type="ECO:0000256" key="11">
    <source>
        <dbReference type="ARBA" id="ARBA00048258"/>
    </source>
</evidence>
<dbReference type="EC" id="6.3.2.1" evidence="3"/>
<proteinExistence type="inferred from homology"/>
<evidence type="ECO:0000256" key="9">
    <source>
        <dbReference type="ARBA" id="ARBA00029902"/>
    </source>
</evidence>
<dbReference type="PANTHER" id="PTHR21299:SF1">
    <property type="entry name" value="PANTOATE--BETA-ALANINE LIGASE"/>
    <property type="match status" value="1"/>
</dbReference>
<comment type="catalytic activity">
    <reaction evidence="11">
        <text>(R)-pantoate + beta-alanine + ATP = (R)-pantothenate + AMP + diphosphate + H(+)</text>
        <dbReference type="Rhea" id="RHEA:10912"/>
        <dbReference type="ChEBI" id="CHEBI:15378"/>
        <dbReference type="ChEBI" id="CHEBI:15980"/>
        <dbReference type="ChEBI" id="CHEBI:29032"/>
        <dbReference type="ChEBI" id="CHEBI:30616"/>
        <dbReference type="ChEBI" id="CHEBI:33019"/>
        <dbReference type="ChEBI" id="CHEBI:57966"/>
        <dbReference type="ChEBI" id="CHEBI:456215"/>
        <dbReference type="EC" id="6.3.2.1"/>
    </reaction>
</comment>
<comment type="pathway">
    <text evidence="1">Cofactor biosynthesis; (R)-pantothenate biosynthesis; (R)-pantothenate from (R)-pantoate and beta-alanine: step 1/1.</text>
</comment>
<dbReference type="AlphaFoldDB" id="H2CZ58"/>
<evidence type="ECO:0000256" key="1">
    <source>
        <dbReference type="ARBA" id="ARBA00004990"/>
    </source>
</evidence>
<keyword evidence="6" id="KW-0566">Pantothenate biosynthesis</keyword>
<keyword evidence="7" id="KW-0547">Nucleotide-binding</keyword>
<keyword evidence="5 12" id="KW-0436">Ligase</keyword>
<gene>
    <name evidence="12" type="primary">panC</name>
</gene>
<dbReference type="FunFam" id="3.40.50.620:FF:000013">
    <property type="entry name" value="Pantothenate synthetase"/>
    <property type="match status" value="1"/>
</dbReference>
<accession>H2CZ58</accession>
<evidence type="ECO:0000256" key="8">
    <source>
        <dbReference type="ARBA" id="ARBA00022840"/>
    </source>
</evidence>
<comment type="similarity">
    <text evidence="2">Belongs to the pantothenate synthetase family.</text>
</comment>
<evidence type="ECO:0000256" key="5">
    <source>
        <dbReference type="ARBA" id="ARBA00022598"/>
    </source>
</evidence>
<evidence type="ECO:0000256" key="10">
    <source>
        <dbReference type="ARBA" id="ARBA00032806"/>
    </source>
</evidence>
<dbReference type="InterPro" id="IPR042176">
    <property type="entry name" value="Pantoate_ligase_C"/>
</dbReference>
<dbReference type="PANTHER" id="PTHR21299">
    <property type="entry name" value="CYTIDYLATE KINASE/PANTOATE-BETA-ALANINE LIGASE"/>
    <property type="match status" value="1"/>
</dbReference>
<evidence type="ECO:0000256" key="3">
    <source>
        <dbReference type="ARBA" id="ARBA00012219"/>
    </source>
</evidence>
<sequence>MPSRGVVSVARAALAQAPSSSNTIIGRNFAASSFKLGSRSVRALTTTTRSTSRTAVRARPFHTTTARHGYRASAFSASTITSSTSSRMFSSSADSPVVDSPIPIFTTVNDYRAWRTQATKDDKSVGFVATMGALHDGHLKLVQASLEENDYTVVSIFVNPAQFAPTEDLASYPRTVESDISKLASLCFKTPSGEDRRVNVAFVPSVKEMYPNGFTQVVADQIGAFVEVKGLSHQMEGGSRPTFFRGVATVVTKLFHIVQPDNTYFGQKDIQQSIVLRRLVSDLVFSHPPSPDHLRVIPTGRDPTDNLALSSRNAYLTPDSRQIAPVLYRALKTGQDVWQQSHWTDSNKEERIKATLDSARAVVLEQAQLCQKDGKNVNLKLDYISLNHPKTLENLEQVLTEKGASAVDVSEGAILSGAALVSQGENGKVTRLIDNLLLGFKL</sequence>
<dbReference type="NCBIfam" id="TIGR00018">
    <property type="entry name" value="panC"/>
    <property type="match status" value="1"/>
</dbReference>
<dbReference type="UniPathway" id="UPA00028">
    <property type="reaction ID" value="UER00005"/>
</dbReference>
<keyword evidence="8" id="KW-0067">ATP-binding</keyword>
<dbReference type="Gene3D" id="3.30.1300.10">
    <property type="entry name" value="Pantoate-beta-alanine ligase, C-terminal domain"/>
    <property type="match status" value="1"/>
</dbReference>
<dbReference type="HAMAP" id="MF_00158">
    <property type="entry name" value="PanC"/>
    <property type="match status" value="1"/>
</dbReference>
<dbReference type="GO" id="GO:0015940">
    <property type="term" value="P:pantothenate biosynthetic process"/>
    <property type="evidence" value="ECO:0007669"/>
    <property type="project" value="UniProtKB-UniPathway"/>
</dbReference>
<evidence type="ECO:0000256" key="2">
    <source>
        <dbReference type="ARBA" id="ARBA00009256"/>
    </source>
</evidence>
<reference evidence="12" key="1">
    <citation type="journal article" date="2011" name="PLoS Genet.">
        <title>Interspecific sex in grass smuts and the genetic diversity of their pheromone-receptor system.</title>
        <authorList>
            <person name="Kellner R."/>
            <person name="Vollmeister E."/>
            <person name="Feldbrugge M."/>
            <person name="Begerow D."/>
        </authorList>
    </citation>
    <scope>NUCLEOTIDE SEQUENCE</scope>
</reference>
<dbReference type="GO" id="GO:0004592">
    <property type="term" value="F:pantoate-beta-alanine ligase activity"/>
    <property type="evidence" value="ECO:0007669"/>
    <property type="project" value="UniProtKB-EC"/>
</dbReference>